<keyword evidence="6" id="KW-0520">NAD</keyword>
<name>A0AAX2RA75_BURCE</name>
<evidence type="ECO:0000256" key="3">
    <source>
        <dbReference type="ARBA" id="ARBA00022723"/>
    </source>
</evidence>
<dbReference type="InterPro" id="IPR024084">
    <property type="entry name" value="IsoPropMal-DH-like_dom"/>
</dbReference>
<evidence type="ECO:0000313" key="10">
    <source>
        <dbReference type="Proteomes" id="UP000298234"/>
    </source>
</evidence>
<dbReference type="EMBL" id="SNSQ01000105">
    <property type="protein sequence ID" value="TEU32137.1"/>
    <property type="molecule type" value="Genomic_DNA"/>
</dbReference>
<evidence type="ECO:0000256" key="5">
    <source>
        <dbReference type="ARBA" id="ARBA00023002"/>
    </source>
</evidence>
<dbReference type="GO" id="GO:0009098">
    <property type="term" value="P:L-leucine biosynthetic process"/>
    <property type="evidence" value="ECO:0007669"/>
    <property type="project" value="UniProtKB-KW"/>
</dbReference>
<gene>
    <name evidence="9" type="ORF">E3D37_43540</name>
</gene>
<dbReference type="Pfam" id="PF00180">
    <property type="entry name" value="Iso_dh"/>
    <property type="match status" value="1"/>
</dbReference>
<evidence type="ECO:0000256" key="7">
    <source>
        <dbReference type="ARBA" id="ARBA00023304"/>
    </source>
</evidence>
<proteinExistence type="predicted"/>
<keyword evidence="3" id="KW-0479">Metal-binding</keyword>
<evidence type="ECO:0000256" key="4">
    <source>
        <dbReference type="ARBA" id="ARBA00022842"/>
    </source>
</evidence>
<keyword evidence="4" id="KW-0460">Magnesium</keyword>
<evidence type="ECO:0000256" key="6">
    <source>
        <dbReference type="ARBA" id="ARBA00023027"/>
    </source>
</evidence>
<dbReference type="Proteomes" id="UP000298234">
    <property type="component" value="Unassembled WGS sequence"/>
</dbReference>
<keyword evidence="2" id="KW-0028">Amino-acid biosynthesis</keyword>
<dbReference type="InterPro" id="IPR004429">
    <property type="entry name" value="Isopropylmalate_DH"/>
</dbReference>
<dbReference type="GO" id="GO:0046872">
    <property type="term" value="F:metal ion binding"/>
    <property type="evidence" value="ECO:0007669"/>
    <property type="project" value="UniProtKB-KW"/>
</dbReference>
<dbReference type="AlphaFoldDB" id="A0AAX2RA75"/>
<evidence type="ECO:0000313" key="9">
    <source>
        <dbReference type="EMBL" id="TEU32137.1"/>
    </source>
</evidence>
<evidence type="ECO:0000256" key="2">
    <source>
        <dbReference type="ARBA" id="ARBA00022605"/>
    </source>
</evidence>
<evidence type="ECO:0000259" key="8">
    <source>
        <dbReference type="Pfam" id="PF00180"/>
    </source>
</evidence>
<dbReference type="Gene3D" id="3.40.718.10">
    <property type="entry name" value="Isopropylmalate Dehydrogenase"/>
    <property type="match status" value="1"/>
</dbReference>
<protein>
    <recommendedName>
        <fullName evidence="8">Isopropylmalate dehydrogenase-like domain-containing protein</fullName>
    </recommendedName>
</protein>
<dbReference type="SUPFAM" id="SSF53659">
    <property type="entry name" value="Isocitrate/Isopropylmalate dehydrogenase-like"/>
    <property type="match status" value="1"/>
</dbReference>
<accession>A0AAX2RA75</accession>
<keyword evidence="5" id="KW-0560">Oxidoreductase</keyword>
<reference evidence="9 10" key="1">
    <citation type="submission" date="2019-03" db="EMBL/GenBank/DDBJ databases">
        <title>Burkholderia cepacia outbreak.</title>
        <authorList>
            <person name="Farzana R."/>
            <person name="Walsh T.R."/>
        </authorList>
    </citation>
    <scope>NUCLEOTIDE SEQUENCE [LARGE SCALE GENOMIC DNA]</scope>
    <source>
        <strain evidence="10">d13</strain>
    </source>
</reference>
<dbReference type="GO" id="GO:0005829">
    <property type="term" value="C:cytosol"/>
    <property type="evidence" value="ECO:0007669"/>
    <property type="project" value="TreeGrafter"/>
</dbReference>
<keyword evidence="7" id="KW-0100">Branched-chain amino acid biosynthesis</keyword>
<keyword evidence="1" id="KW-0432">Leucine biosynthesis</keyword>
<evidence type="ECO:0000256" key="1">
    <source>
        <dbReference type="ARBA" id="ARBA00022430"/>
    </source>
</evidence>
<sequence>MILFFRTFVTTTGETMLRQSLNLPDEAERIETAVRRVLAQGLRTADIWKAGTRKVGTKEMSNAVAAAFTTQEAVS</sequence>
<dbReference type="PANTHER" id="PTHR42979:SF1">
    <property type="entry name" value="3-ISOPROPYLMALATE DEHYDROGENASE"/>
    <property type="match status" value="1"/>
</dbReference>
<feature type="domain" description="Isopropylmalate dehydrogenase-like" evidence="8">
    <location>
        <begin position="15"/>
        <end position="64"/>
    </location>
</feature>
<comment type="caution">
    <text evidence="9">The sequence shown here is derived from an EMBL/GenBank/DDBJ whole genome shotgun (WGS) entry which is preliminary data.</text>
</comment>
<dbReference type="GO" id="GO:0003862">
    <property type="term" value="F:3-isopropylmalate dehydrogenase activity"/>
    <property type="evidence" value="ECO:0007669"/>
    <property type="project" value="InterPro"/>
</dbReference>
<organism evidence="9 10">
    <name type="scientific">Burkholderia cepacia</name>
    <name type="common">Pseudomonas cepacia</name>
    <dbReference type="NCBI Taxonomy" id="292"/>
    <lineage>
        <taxon>Bacteria</taxon>
        <taxon>Pseudomonadati</taxon>
        <taxon>Pseudomonadota</taxon>
        <taxon>Betaproteobacteria</taxon>
        <taxon>Burkholderiales</taxon>
        <taxon>Burkholderiaceae</taxon>
        <taxon>Burkholderia</taxon>
        <taxon>Burkholderia cepacia complex</taxon>
    </lineage>
</organism>
<dbReference type="PANTHER" id="PTHR42979">
    <property type="entry name" value="3-ISOPROPYLMALATE DEHYDROGENASE"/>
    <property type="match status" value="1"/>
</dbReference>